<proteinExistence type="predicted"/>
<sequence>MHRDRYDLGYDSEPERTLLRRRREARRARQAALEQQLNMAAENNDDNFNVENQNRVTIGQYINPTVDSCGSLRAQIDSSAGGSLYTKTVEEAQDLIELVANNQYLYSTPSERSTVKRGAMEAEAIDTLMAQNKVVVQQINLLNRKLGTMQLAAANTQIGTCGLCGNQGHSSDTCALIQDQQATEQMNYMNWRNHSNFGWGGQGNQFNQGQR</sequence>
<accession>A0ABU6TE12</accession>
<gene>
    <name evidence="1" type="ORF">PIB30_032357</name>
</gene>
<keyword evidence="2" id="KW-1185">Reference proteome</keyword>
<organism evidence="1 2">
    <name type="scientific">Stylosanthes scabra</name>
    <dbReference type="NCBI Taxonomy" id="79078"/>
    <lineage>
        <taxon>Eukaryota</taxon>
        <taxon>Viridiplantae</taxon>
        <taxon>Streptophyta</taxon>
        <taxon>Embryophyta</taxon>
        <taxon>Tracheophyta</taxon>
        <taxon>Spermatophyta</taxon>
        <taxon>Magnoliopsida</taxon>
        <taxon>eudicotyledons</taxon>
        <taxon>Gunneridae</taxon>
        <taxon>Pentapetalae</taxon>
        <taxon>rosids</taxon>
        <taxon>fabids</taxon>
        <taxon>Fabales</taxon>
        <taxon>Fabaceae</taxon>
        <taxon>Papilionoideae</taxon>
        <taxon>50 kb inversion clade</taxon>
        <taxon>dalbergioids sensu lato</taxon>
        <taxon>Dalbergieae</taxon>
        <taxon>Pterocarpus clade</taxon>
        <taxon>Stylosanthes</taxon>
    </lineage>
</organism>
<dbReference type="EMBL" id="JASCZI010090763">
    <property type="protein sequence ID" value="MED6146198.1"/>
    <property type="molecule type" value="Genomic_DNA"/>
</dbReference>
<comment type="caution">
    <text evidence="1">The sequence shown here is derived from an EMBL/GenBank/DDBJ whole genome shotgun (WGS) entry which is preliminary data.</text>
</comment>
<evidence type="ECO:0000313" key="1">
    <source>
        <dbReference type="EMBL" id="MED6146198.1"/>
    </source>
</evidence>
<reference evidence="1 2" key="1">
    <citation type="journal article" date="2023" name="Plants (Basel)">
        <title>Bridging the Gap: Combining Genomics and Transcriptomics Approaches to Understand Stylosanthes scabra, an Orphan Legume from the Brazilian Caatinga.</title>
        <authorList>
            <person name="Ferreira-Neto J.R.C."/>
            <person name="da Silva M.D."/>
            <person name="Binneck E."/>
            <person name="de Melo N.F."/>
            <person name="da Silva R.H."/>
            <person name="de Melo A.L.T.M."/>
            <person name="Pandolfi V."/>
            <person name="Bustamante F.O."/>
            <person name="Brasileiro-Vidal A.C."/>
            <person name="Benko-Iseppon A.M."/>
        </authorList>
    </citation>
    <scope>NUCLEOTIDE SEQUENCE [LARGE SCALE GENOMIC DNA]</scope>
    <source>
        <tissue evidence="1">Leaves</tissue>
    </source>
</reference>
<dbReference type="Proteomes" id="UP001341840">
    <property type="component" value="Unassembled WGS sequence"/>
</dbReference>
<protein>
    <submittedName>
        <fullName evidence="1">Uncharacterized protein</fullName>
    </submittedName>
</protein>
<evidence type="ECO:0000313" key="2">
    <source>
        <dbReference type="Proteomes" id="UP001341840"/>
    </source>
</evidence>
<name>A0ABU6TE12_9FABA</name>